<dbReference type="InterPro" id="IPR010496">
    <property type="entry name" value="AL/BT2_dom"/>
</dbReference>
<feature type="domain" description="3-keto-alpha-glucoside-1,2-lyase/3-keto-2-hydroxy-glucal hydratase" evidence="1">
    <location>
        <begin position="42"/>
        <end position="270"/>
    </location>
</feature>
<accession>A0ABT3PJ75</accession>
<dbReference type="Pfam" id="PF06439">
    <property type="entry name" value="3keto-disac_hyd"/>
    <property type="match status" value="1"/>
</dbReference>
<protein>
    <submittedName>
        <fullName evidence="2">DUF1080 domain-containing protein</fullName>
    </submittedName>
</protein>
<keyword evidence="3" id="KW-1185">Reference proteome</keyword>
<evidence type="ECO:0000313" key="2">
    <source>
        <dbReference type="EMBL" id="MCW9705995.1"/>
    </source>
</evidence>
<name>A0ABT3PJ75_9BACT</name>
<proteinExistence type="predicted"/>
<gene>
    <name evidence="2" type="ORF">J6I44_03990</name>
</gene>
<dbReference type="Gene3D" id="2.60.120.560">
    <property type="entry name" value="Exo-inulinase, domain 1"/>
    <property type="match status" value="1"/>
</dbReference>
<dbReference type="Proteomes" id="UP001207918">
    <property type="component" value="Unassembled WGS sequence"/>
</dbReference>
<evidence type="ECO:0000259" key="1">
    <source>
        <dbReference type="Pfam" id="PF06439"/>
    </source>
</evidence>
<dbReference type="EMBL" id="JAGGJA010000002">
    <property type="protein sequence ID" value="MCW9705995.1"/>
    <property type="molecule type" value="Genomic_DNA"/>
</dbReference>
<sequence length="275" mass="31030">MSNLFDTVFSKSHFSVALLVLSVLLMGCQTSEEETNQSSDSEWITLFNGKDLDNWTPKFTGYDLGTNYNNTFRVEDGLLTVSYEEWDQFDGEFGHLFYNERAFSNYKIRAEYRFIGEQAPNGPGWAIRNNGLMLHSQDPNSMSKDQDFPTSIEVQLLGGNGEDPRSTANLCTPGTNVVMDGELFTPHCVNSNSKTYHGDQWVTVEVEVRGSDIVKHYVNGETVMDYTDPQYDKNDGRSKGLVDGDNLLIDNGYISIQAESHPTQFRKIEVLPLDE</sequence>
<evidence type="ECO:0000313" key="3">
    <source>
        <dbReference type="Proteomes" id="UP001207918"/>
    </source>
</evidence>
<organism evidence="2 3">
    <name type="scientific">Fodinibius salsisoli</name>
    <dbReference type="NCBI Taxonomy" id="2820877"/>
    <lineage>
        <taxon>Bacteria</taxon>
        <taxon>Pseudomonadati</taxon>
        <taxon>Balneolota</taxon>
        <taxon>Balneolia</taxon>
        <taxon>Balneolales</taxon>
        <taxon>Balneolaceae</taxon>
        <taxon>Fodinibius</taxon>
    </lineage>
</organism>
<reference evidence="2 3" key="1">
    <citation type="submission" date="2021-03" db="EMBL/GenBank/DDBJ databases">
        <title>Aliifodinibius sp. nov., a new bacterium isolated from saline soil.</title>
        <authorList>
            <person name="Galisteo C."/>
            <person name="De La Haba R."/>
            <person name="Sanchez-Porro C."/>
            <person name="Ventosa A."/>
        </authorList>
    </citation>
    <scope>NUCLEOTIDE SEQUENCE [LARGE SCALE GENOMIC DNA]</scope>
    <source>
        <strain evidence="2 3">1BSP15-2V2</strain>
    </source>
</reference>
<comment type="caution">
    <text evidence="2">The sequence shown here is derived from an EMBL/GenBank/DDBJ whole genome shotgun (WGS) entry which is preliminary data.</text>
</comment>
<dbReference type="RefSeq" id="WP_265764693.1">
    <property type="nucleotide sequence ID" value="NZ_JAGGJA010000002.1"/>
</dbReference>